<dbReference type="PROSITE" id="PS51382">
    <property type="entry name" value="SPX"/>
    <property type="match status" value="1"/>
</dbReference>
<feature type="transmembrane region" description="Helical" evidence="7">
    <location>
        <begin position="404"/>
        <end position="426"/>
    </location>
</feature>
<reference evidence="9 10" key="1">
    <citation type="submission" date="2016-01" db="EMBL/GenBank/DDBJ databases">
        <title>Genome sequence of the yeast Holleya sinecauda.</title>
        <authorList>
            <person name="Dietrich F.S."/>
        </authorList>
    </citation>
    <scope>NUCLEOTIDE SEQUENCE [LARGE SCALE GENOMIC DNA]</scope>
    <source>
        <strain evidence="9 10">ATCC 58844</strain>
    </source>
</reference>
<evidence type="ECO:0000313" key="9">
    <source>
        <dbReference type="EMBL" id="AMD19585.1"/>
    </source>
</evidence>
<evidence type="ECO:0000313" key="10">
    <source>
        <dbReference type="Proteomes" id="UP000243052"/>
    </source>
</evidence>
<feature type="transmembrane region" description="Helical" evidence="7">
    <location>
        <begin position="575"/>
        <end position="598"/>
    </location>
</feature>
<feature type="transmembrane region" description="Helical" evidence="7">
    <location>
        <begin position="843"/>
        <end position="866"/>
    </location>
</feature>
<dbReference type="GeneID" id="28722790"/>
<dbReference type="GO" id="GO:0005886">
    <property type="term" value="C:plasma membrane"/>
    <property type="evidence" value="ECO:0007669"/>
    <property type="project" value="TreeGrafter"/>
</dbReference>
<dbReference type="GO" id="GO:0006797">
    <property type="term" value="P:polyphosphate metabolic process"/>
    <property type="evidence" value="ECO:0007669"/>
    <property type="project" value="TreeGrafter"/>
</dbReference>
<keyword evidence="5 7" id="KW-0472">Membrane</keyword>
<organism evidence="9 10">
    <name type="scientific">Eremothecium sinecaudum</name>
    <dbReference type="NCBI Taxonomy" id="45286"/>
    <lineage>
        <taxon>Eukaryota</taxon>
        <taxon>Fungi</taxon>
        <taxon>Dikarya</taxon>
        <taxon>Ascomycota</taxon>
        <taxon>Saccharomycotina</taxon>
        <taxon>Saccharomycetes</taxon>
        <taxon>Saccharomycetales</taxon>
        <taxon>Saccharomycetaceae</taxon>
        <taxon>Eremothecium</taxon>
    </lineage>
</organism>
<keyword evidence="3 7" id="KW-0812">Transmembrane</keyword>
<evidence type="ECO:0000259" key="8">
    <source>
        <dbReference type="PROSITE" id="PS51382"/>
    </source>
</evidence>
<evidence type="ECO:0000256" key="6">
    <source>
        <dbReference type="SAM" id="MobiDB-lite"/>
    </source>
</evidence>
<dbReference type="CDD" id="cd01115">
    <property type="entry name" value="SLC13_permease"/>
    <property type="match status" value="1"/>
</dbReference>
<evidence type="ECO:0000256" key="5">
    <source>
        <dbReference type="ARBA" id="ARBA00023136"/>
    </source>
</evidence>
<feature type="transmembrane region" description="Helical" evidence="7">
    <location>
        <begin position="755"/>
        <end position="786"/>
    </location>
</feature>
<accession>A0A109UW06</accession>
<evidence type="ECO:0000256" key="3">
    <source>
        <dbReference type="ARBA" id="ARBA00022692"/>
    </source>
</evidence>
<dbReference type="Pfam" id="PF03600">
    <property type="entry name" value="CitMHS"/>
    <property type="match status" value="1"/>
</dbReference>
<keyword evidence="4 7" id="KW-1133">Transmembrane helix</keyword>
<evidence type="ECO:0000256" key="4">
    <source>
        <dbReference type="ARBA" id="ARBA00022989"/>
    </source>
</evidence>
<dbReference type="InterPro" id="IPR004680">
    <property type="entry name" value="Cit_transptr-like_dom"/>
</dbReference>
<dbReference type="AlphaFoldDB" id="A0A109UW06"/>
<evidence type="ECO:0000256" key="7">
    <source>
        <dbReference type="SAM" id="Phobius"/>
    </source>
</evidence>
<evidence type="ECO:0000256" key="2">
    <source>
        <dbReference type="ARBA" id="ARBA00022448"/>
    </source>
</evidence>
<feature type="transmembrane region" description="Helical" evidence="7">
    <location>
        <begin position="619"/>
        <end position="641"/>
    </location>
</feature>
<dbReference type="GO" id="GO:0006817">
    <property type="term" value="P:phosphate ion transport"/>
    <property type="evidence" value="ECO:0007669"/>
    <property type="project" value="TreeGrafter"/>
</dbReference>
<name>A0A109UW06_9SACH</name>
<feature type="domain" description="SPX" evidence="8">
    <location>
        <begin position="1"/>
        <end position="287"/>
    </location>
</feature>
<feature type="compositionally biased region" description="Basic and acidic residues" evidence="6">
    <location>
        <begin position="90"/>
        <end position="103"/>
    </location>
</feature>
<feature type="transmembrane region" description="Helical" evidence="7">
    <location>
        <begin position="438"/>
        <end position="469"/>
    </location>
</feature>
<dbReference type="PANTHER" id="PTHR10283">
    <property type="entry name" value="SOLUTE CARRIER FAMILY 13 MEMBER"/>
    <property type="match status" value="1"/>
</dbReference>
<protein>
    <submittedName>
        <fullName evidence="9">HCL566Wp</fullName>
    </submittedName>
</protein>
<dbReference type="CDD" id="cd14478">
    <property type="entry name" value="SPX_PHO87_PHO90_like"/>
    <property type="match status" value="1"/>
</dbReference>
<comment type="subcellular location">
    <subcellularLocation>
        <location evidence="1">Membrane</location>
        <topology evidence="1">Multi-pass membrane protein</topology>
    </subcellularLocation>
</comment>
<dbReference type="PANTHER" id="PTHR10283:SF110">
    <property type="entry name" value="INORGANIC PHOSPHATE TRANSPORTER PHO87-RELATED"/>
    <property type="match status" value="1"/>
</dbReference>
<feature type="region of interest" description="Disordered" evidence="6">
    <location>
        <begin position="192"/>
        <end position="220"/>
    </location>
</feature>
<dbReference type="STRING" id="45286.A0A109UW06"/>
<dbReference type="Proteomes" id="UP000243052">
    <property type="component" value="Chromosome iii"/>
</dbReference>
<dbReference type="Pfam" id="PF03105">
    <property type="entry name" value="SPX"/>
    <property type="match status" value="1"/>
</dbReference>
<dbReference type="OrthoDB" id="10260443at2759"/>
<feature type="region of interest" description="Disordered" evidence="6">
    <location>
        <begin position="90"/>
        <end position="109"/>
    </location>
</feature>
<dbReference type="EMBL" id="CP014243">
    <property type="protein sequence ID" value="AMD19585.1"/>
    <property type="molecule type" value="Genomic_DNA"/>
</dbReference>
<feature type="compositionally biased region" description="Acidic residues" evidence="6">
    <location>
        <begin position="199"/>
        <end position="212"/>
    </location>
</feature>
<feature type="transmembrane region" description="Helical" evidence="7">
    <location>
        <begin position="489"/>
        <end position="514"/>
    </location>
</feature>
<sequence>MKFSHSLKYNAVPDWQDYYLNYAQLKRLIYSLQSEEQRFYNGVSTEASDASAVGSSKRFLKMFRRPAKKEEPMYEMEDVLEEVVDYTDCKSPKRGKNDSDRRSTTSSEAGVNAQEVFLGRLKEEKEKIDEFYKRLETQLYKQFDALVKDLESAGANKVGGRSYQETCDAQSQSGAAEHLHHDDRLITDTLRRLSHHPDDDDDEDDDDEEERELNDFNDSSPHTALLNYSDFTIKSQKRSILKKNIIDLYVELSQLRSFIELNRIGFFKITKKFDKTLMCNVRPELIESGKFFKDAYAFQQQTLLNLDTKISHLVQFYAIITDSSNTERSRKELRSYLRDYIVWERNTVWKDMLGLESYTNNISTAGKQDGDLDKINNLEYFSYDLPWPIRFAGVSIKKLSIPKLFFTLKALKIYIVIALTIVLLTVPTLNDHAQRRCLALVACVALLWATEALPLFVTSMLVPLLVVIFRVLKDDNGDVLVATAASSRILSLMWSSTIMVLLAGFTLAASLSKYNIARVLASYLLTFAGTKPRNVLLVVMVVVFFLSMWISNVAAPVLTYSLIHNVLRSLSSEMAFAKALVLGVALAANVGGMASPISSPQNVISMDYLKKFNIGWGQFFAVSIPVCIISLLMIWLLLVLTFKINTTTLKAYSPIKENFTLKQYFIIIVTLTTIALWCVLSQIESTFGSSGQIAVIPIVLLFGTGLLTTQDINNFPWSIVILAMGGIALGGAVSSSGLLATIARSLQERVMHYSIYAILVIFGAVMLVVGTFVSHTVSAIIIIPLVNEIGENLNSPNAAPILVFGCALVASCGMGLASSGFPNVTAISMVDEVGSRYLTVNTFITRGVPASILAYITVITLGYGIMHGVIHS</sequence>
<dbReference type="RefSeq" id="XP_017986581.1">
    <property type="nucleotide sequence ID" value="XM_018131531.1"/>
</dbReference>
<feature type="transmembrane region" description="Helical" evidence="7">
    <location>
        <begin position="535"/>
        <end position="563"/>
    </location>
</feature>
<feature type="transmembrane region" description="Helical" evidence="7">
    <location>
        <begin position="719"/>
        <end position="743"/>
    </location>
</feature>
<keyword evidence="10" id="KW-1185">Reference proteome</keyword>
<dbReference type="InterPro" id="IPR004331">
    <property type="entry name" value="SPX_dom"/>
</dbReference>
<keyword evidence="2" id="KW-0813">Transport</keyword>
<dbReference type="GO" id="GO:0005315">
    <property type="term" value="F:phosphate transmembrane transporter activity"/>
    <property type="evidence" value="ECO:0007669"/>
    <property type="project" value="TreeGrafter"/>
</dbReference>
<feature type="transmembrane region" description="Helical" evidence="7">
    <location>
        <begin position="798"/>
        <end position="822"/>
    </location>
</feature>
<gene>
    <name evidence="9" type="ORF">AW171_hschr31425</name>
</gene>
<feature type="transmembrane region" description="Helical" evidence="7">
    <location>
        <begin position="661"/>
        <end position="680"/>
    </location>
</feature>
<evidence type="ECO:0000256" key="1">
    <source>
        <dbReference type="ARBA" id="ARBA00004141"/>
    </source>
</evidence>
<feature type="transmembrane region" description="Helical" evidence="7">
    <location>
        <begin position="687"/>
        <end position="707"/>
    </location>
</feature>
<proteinExistence type="predicted"/>